<dbReference type="RefSeq" id="WP_131728796.1">
    <property type="nucleotide sequence ID" value="NZ_CYTI01000042.1"/>
</dbReference>
<dbReference type="EMBL" id="JAPZVI010000002">
    <property type="protein sequence ID" value="MCZ8400603.1"/>
    <property type="molecule type" value="Genomic_DNA"/>
</dbReference>
<dbReference type="Proteomes" id="UP001141992">
    <property type="component" value="Unassembled WGS sequence"/>
</dbReference>
<evidence type="ECO:0000313" key="1">
    <source>
        <dbReference type="EMBL" id="MCZ8400603.1"/>
    </source>
</evidence>
<accession>A0A9X3KV38</accession>
<organism evidence="1 2">
    <name type="scientific">Alcaligenes xylosoxydans xylosoxydans</name>
    <name type="common">Achromobacter xylosoxidans</name>
    <dbReference type="NCBI Taxonomy" id="85698"/>
    <lineage>
        <taxon>Bacteria</taxon>
        <taxon>Pseudomonadati</taxon>
        <taxon>Pseudomonadota</taxon>
        <taxon>Betaproteobacteria</taxon>
        <taxon>Burkholderiales</taxon>
        <taxon>Alcaligenaceae</taxon>
        <taxon>Achromobacter</taxon>
    </lineage>
</organism>
<sequence>MKMQESQVSVLSHEYAEGEPPSVFRLSGALSEWLFSSKFWANFNAKHGTMFDQYEEDEAPVPIINAIVEALDERIRVLQGQDEPSIEFVFRWTSENTPITMCVPRNLLISELIGFRNFLIEAAVNNLCVCFSL</sequence>
<name>A0A9X3KV38_ALCXX</name>
<reference evidence="1" key="1">
    <citation type="submission" date="2022-12" db="EMBL/GenBank/DDBJ databases">
        <authorList>
            <person name="Voronina O.L."/>
            <person name="Kunda M.S."/>
            <person name="Ryzhova N."/>
            <person name="Aksenova E.I."/>
        </authorList>
    </citation>
    <scope>NUCLEOTIDE SEQUENCE</scope>
    <source>
        <strain evidence="1">SCCH136:Ach223948</strain>
    </source>
</reference>
<protein>
    <submittedName>
        <fullName evidence="1">Uncharacterized protein</fullName>
    </submittedName>
</protein>
<gene>
    <name evidence="1" type="ORF">O9570_04070</name>
</gene>
<dbReference type="AlphaFoldDB" id="A0A9X3KV38"/>
<proteinExistence type="predicted"/>
<comment type="caution">
    <text evidence="1">The sequence shown here is derived from an EMBL/GenBank/DDBJ whole genome shotgun (WGS) entry which is preliminary data.</text>
</comment>
<evidence type="ECO:0000313" key="2">
    <source>
        <dbReference type="Proteomes" id="UP001141992"/>
    </source>
</evidence>